<evidence type="ECO:0000313" key="2">
    <source>
        <dbReference type="EMBL" id="JAH30688.1"/>
    </source>
</evidence>
<protein>
    <submittedName>
        <fullName evidence="2">Uncharacterized protein</fullName>
    </submittedName>
</protein>
<name>A0A0E9RQR0_ANGAN</name>
<proteinExistence type="predicted"/>
<reference evidence="2" key="2">
    <citation type="journal article" date="2015" name="Fish Shellfish Immunol.">
        <title>Early steps in the European eel (Anguilla anguilla)-Vibrio vulnificus interaction in the gills: Role of the RtxA13 toxin.</title>
        <authorList>
            <person name="Callol A."/>
            <person name="Pajuelo D."/>
            <person name="Ebbesson L."/>
            <person name="Teles M."/>
            <person name="MacKenzie S."/>
            <person name="Amaro C."/>
        </authorList>
    </citation>
    <scope>NUCLEOTIDE SEQUENCE</scope>
</reference>
<dbReference type="AlphaFoldDB" id="A0A0E9RQR0"/>
<reference evidence="2" key="1">
    <citation type="submission" date="2014-11" db="EMBL/GenBank/DDBJ databases">
        <authorList>
            <person name="Amaro Gonzalez C."/>
        </authorList>
    </citation>
    <scope>NUCLEOTIDE SEQUENCE</scope>
</reference>
<organism evidence="2">
    <name type="scientific">Anguilla anguilla</name>
    <name type="common">European freshwater eel</name>
    <name type="synonym">Muraena anguilla</name>
    <dbReference type="NCBI Taxonomy" id="7936"/>
    <lineage>
        <taxon>Eukaryota</taxon>
        <taxon>Metazoa</taxon>
        <taxon>Chordata</taxon>
        <taxon>Craniata</taxon>
        <taxon>Vertebrata</taxon>
        <taxon>Euteleostomi</taxon>
        <taxon>Actinopterygii</taxon>
        <taxon>Neopterygii</taxon>
        <taxon>Teleostei</taxon>
        <taxon>Anguilliformes</taxon>
        <taxon>Anguillidae</taxon>
        <taxon>Anguilla</taxon>
    </lineage>
</organism>
<accession>A0A0E9RQR0</accession>
<feature type="region of interest" description="Disordered" evidence="1">
    <location>
        <begin position="29"/>
        <end position="53"/>
    </location>
</feature>
<evidence type="ECO:0000256" key="1">
    <source>
        <dbReference type="SAM" id="MobiDB-lite"/>
    </source>
</evidence>
<sequence length="53" mass="6317">MELCLAGTWDGKNWTYSSVGEWKTQYKGEDHHRHSPSWNSHHNPLAKDQDTYW</sequence>
<dbReference type="EMBL" id="GBXM01077889">
    <property type="protein sequence ID" value="JAH30688.1"/>
    <property type="molecule type" value="Transcribed_RNA"/>
</dbReference>